<dbReference type="Pfam" id="PF13545">
    <property type="entry name" value="HTH_Crp_2"/>
    <property type="match status" value="1"/>
</dbReference>
<dbReference type="Proteomes" id="UP000619376">
    <property type="component" value="Unassembled WGS sequence"/>
</dbReference>
<dbReference type="SUPFAM" id="SSF46785">
    <property type="entry name" value="Winged helix' DNA-binding domain"/>
    <property type="match status" value="1"/>
</dbReference>
<evidence type="ECO:0000259" key="4">
    <source>
        <dbReference type="PROSITE" id="PS50042"/>
    </source>
</evidence>
<evidence type="ECO:0000256" key="1">
    <source>
        <dbReference type="ARBA" id="ARBA00023015"/>
    </source>
</evidence>
<evidence type="ECO:0000256" key="3">
    <source>
        <dbReference type="ARBA" id="ARBA00023163"/>
    </source>
</evidence>
<dbReference type="InterPro" id="IPR018490">
    <property type="entry name" value="cNMP-bd_dom_sf"/>
</dbReference>
<organism evidence="6 7">
    <name type="scientific">Deinococcus metalli</name>
    <dbReference type="NCBI Taxonomy" id="1141878"/>
    <lineage>
        <taxon>Bacteria</taxon>
        <taxon>Thermotogati</taxon>
        <taxon>Deinococcota</taxon>
        <taxon>Deinococci</taxon>
        <taxon>Deinococcales</taxon>
        <taxon>Deinococcaceae</taxon>
        <taxon>Deinococcus</taxon>
    </lineage>
</organism>
<dbReference type="Pfam" id="PF00027">
    <property type="entry name" value="cNMP_binding"/>
    <property type="match status" value="1"/>
</dbReference>
<dbReference type="InterPro" id="IPR050397">
    <property type="entry name" value="Env_Response_Regulators"/>
</dbReference>
<evidence type="ECO:0000313" key="7">
    <source>
        <dbReference type="Proteomes" id="UP000619376"/>
    </source>
</evidence>
<dbReference type="Gene3D" id="2.60.120.10">
    <property type="entry name" value="Jelly Rolls"/>
    <property type="match status" value="1"/>
</dbReference>
<feature type="domain" description="Cyclic nucleotide-binding" evidence="4">
    <location>
        <begin position="23"/>
        <end position="145"/>
    </location>
</feature>
<gene>
    <name evidence="6" type="ORF">GCM10017781_30990</name>
</gene>
<evidence type="ECO:0000313" key="6">
    <source>
        <dbReference type="EMBL" id="GHF52449.1"/>
    </source>
</evidence>
<dbReference type="SUPFAM" id="SSF51206">
    <property type="entry name" value="cAMP-binding domain-like"/>
    <property type="match status" value="1"/>
</dbReference>
<keyword evidence="2" id="KW-0238">DNA-binding</keyword>
<keyword evidence="3" id="KW-0804">Transcription</keyword>
<evidence type="ECO:0000256" key="2">
    <source>
        <dbReference type="ARBA" id="ARBA00023125"/>
    </source>
</evidence>
<sequence length="231" mass="24691">MGAWQHDAVSFPDAVALLALTPLFQGAGREQLTALAGRARFRRYDTHDAVFRAGDAADTLSVVARGSVRVYRAGPGGREFTLGIEGPRQMLDLAAVLDSAGRHTAHAHALGEPTQLLSVPADLARHIILHTPALAGAVITHLARREADGQRRLDALVFSGVGARLAAYLLDHAGAPHALPRNSELAALLGTVPEIVSRKLGEFYRLGWIDLARRTVTVMNPAELQRVVTGD</sequence>
<keyword evidence="7" id="KW-1185">Reference proteome</keyword>
<dbReference type="InterPro" id="IPR036390">
    <property type="entry name" value="WH_DNA-bd_sf"/>
</dbReference>
<dbReference type="InterPro" id="IPR012318">
    <property type="entry name" value="HTH_CRP"/>
</dbReference>
<dbReference type="Gene3D" id="1.10.10.10">
    <property type="entry name" value="Winged helix-like DNA-binding domain superfamily/Winged helix DNA-binding domain"/>
    <property type="match status" value="1"/>
</dbReference>
<keyword evidence="1" id="KW-0805">Transcription regulation</keyword>
<dbReference type="SMART" id="SM00100">
    <property type="entry name" value="cNMP"/>
    <property type="match status" value="1"/>
</dbReference>
<dbReference type="PROSITE" id="PS50042">
    <property type="entry name" value="CNMP_BINDING_3"/>
    <property type="match status" value="1"/>
</dbReference>
<evidence type="ECO:0000259" key="5">
    <source>
        <dbReference type="PROSITE" id="PS51063"/>
    </source>
</evidence>
<dbReference type="InterPro" id="IPR000595">
    <property type="entry name" value="cNMP-bd_dom"/>
</dbReference>
<feature type="domain" description="HTH crp-type" evidence="5">
    <location>
        <begin position="159"/>
        <end position="222"/>
    </location>
</feature>
<dbReference type="EMBL" id="BNAJ01000008">
    <property type="protein sequence ID" value="GHF52449.1"/>
    <property type="molecule type" value="Genomic_DNA"/>
</dbReference>
<name>A0ABQ3JV86_9DEIO</name>
<reference evidence="7" key="1">
    <citation type="journal article" date="2019" name="Int. J. Syst. Evol. Microbiol.">
        <title>The Global Catalogue of Microorganisms (GCM) 10K type strain sequencing project: providing services to taxonomists for standard genome sequencing and annotation.</title>
        <authorList>
            <consortium name="The Broad Institute Genomics Platform"/>
            <consortium name="The Broad Institute Genome Sequencing Center for Infectious Disease"/>
            <person name="Wu L."/>
            <person name="Ma J."/>
        </authorList>
    </citation>
    <scope>NUCLEOTIDE SEQUENCE [LARGE SCALE GENOMIC DNA]</scope>
    <source>
        <strain evidence="7">CGMCC 1.18437</strain>
    </source>
</reference>
<dbReference type="InterPro" id="IPR036388">
    <property type="entry name" value="WH-like_DNA-bd_sf"/>
</dbReference>
<dbReference type="PROSITE" id="PS51063">
    <property type="entry name" value="HTH_CRP_2"/>
    <property type="match status" value="1"/>
</dbReference>
<protein>
    <submittedName>
        <fullName evidence="6">Transcriptional regulator</fullName>
    </submittedName>
</protein>
<dbReference type="CDD" id="cd00038">
    <property type="entry name" value="CAP_ED"/>
    <property type="match status" value="1"/>
</dbReference>
<accession>A0ABQ3JV86</accession>
<comment type="caution">
    <text evidence="6">The sequence shown here is derived from an EMBL/GenBank/DDBJ whole genome shotgun (WGS) entry which is preliminary data.</text>
</comment>
<proteinExistence type="predicted"/>
<dbReference type="PANTHER" id="PTHR24567:SF74">
    <property type="entry name" value="HTH-TYPE TRANSCRIPTIONAL REGULATOR ARCR"/>
    <property type="match status" value="1"/>
</dbReference>
<dbReference type="PANTHER" id="PTHR24567">
    <property type="entry name" value="CRP FAMILY TRANSCRIPTIONAL REGULATORY PROTEIN"/>
    <property type="match status" value="1"/>
</dbReference>
<dbReference type="InterPro" id="IPR014710">
    <property type="entry name" value="RmlC-like_jellyroll"/>
</dbReference>